<evidence type="ECO:0000256" key="3">
    <source>
        <dbReference type="ARBA" id="ARBA00023163"/>
    </source>
</evidence>
<comment type="caution">
    <text evidence="5">The sequence shown here is derived from an EMBL/GenBank/DDBJ whole genome shotgun (WGS) entry which is preliminary data.</text>
</comment>
<name>A0AAE3EDS3_9FIRM</name>
<dbReference type="PANTHER" id="PTHR42756:SF1">
    <property type="entry name" value="TRANSCRIPTIONAL REPRESSOR OF EMRAB OPERON"/>
    <property type="match status" value="1"/>
</dbReference>
<dbReference type="Gene3D" id="1.10.10.10">
    <property type="entry name" value="Winged helix-like DNA-binding domain superfamily/Winged helix DNA-binding domain"/>
    <property type="match status" value="1"/>
</dbReference>
<dbReference type="SMART" id="SM00347">
    <property type="entry name" value="HTH_MARR"/>
    <property type="match status" value="1"/>
</dbReference>
<evidence type="ECO:0000256" key="2">
    <source>
        <dbReference type="ARBA" id="ARBA00023125"/>
    </source>
</evidence>
<keyword evidence="1" id="KW-0805">Transcription regulation</keyword>
<dbReference type="Pfam" id="PF01047">
    <property type="entry name" value="MarR"/>
    <property type="match status" value="1"/>
</dbReference>
<dbReference type="GO" id="GO:0003700">
    <property type="term" value="F:DNA-binding transcription factor activity"/>
    <property type="evidence" value="ECO:0007669"/>
    <property type="project" value="InterPro"/>
</dbReference>
<dbReference type="InterPro" id="IPR036390">
    <property type="entry name" value="WH_DNA-bd_sf"/>
</dbReference>
<evidence type="ECO:0000256" key="1">
    <source>
        <dbReference type="ARBA" id="ARBA00023015"/>
    </source>
</evidence>
<accession>A0AAE3EDS3</accession>
<organism evidence="5 6">
    <name type="scientific">Hominifimenecus microfluidus</name>
    <dbReference type="NCBI Taxonomy" id="2885348"/>
    <lineage>
        <taxon>Bacteria</taxon>
        <taxon>Bacillati</taxon>
        <taxon>Bacillota</taxon>
        <taxon>Clostridia</taxon>
        <taxon>Lachnospirales</taxon>
        <taxon>Lachnospiraceae</taxon>
        <taxon>Hominifimenecus</taxon>
    </lineage>
</organism>
<keyword evidence="6" id="KW-1185">Reference proteome</keyword>
<evidence type="ECO:0000313" key="5">
    <source>
        <dbReference type="EMBL" id="MCC2232021.1"/>
    </source>
</evidence>
<dbReference type="EMBL" id="JAJEQR010000047">
    <property type="protein sequence ID" value="MCC2232021.1"/>
    <property type="molecule type" value="Genomic_DNA"/>
</dbReference>
<dbReference type="PANTHER" id="PTHR42756">
    <property type="entry name" value="TRANSCRIPTIONAL REGULATOR, MARR"/>
    <property type="match status" value="1"/>
</dbReference>
<dbReference type="RefSeq" id="WP_308454507.1">
    <property type="nucleotide sequence ID" value="NZ_JAJEQR010000047.1"/>
</dbReference>
<proteinExistence type="predicted"/>
<dbReference type="PROSITE" id="PS50995">
    <property type="entry name" value="HTH_MARR_2"/>
    <property type="match status" value="1"/>
</dbReference>
<dbReference type="Proteomes" id="UP001198182">
    <property type="component" value="Unassembled WGS sequence"/>
</dbReference>
<dbReference type="InterPro" id="IPR023187">
    <property type="entry name" value="Tscrpt_reg_MarR-type_CS"/>
</dbReference>
<dbReference type="GO" id="GO:0003677">
    <property type="term" value="F:DNA binding"/>
    <property type="evidence" value="ECO:0007669"/>
    <property type="project" value="UniProtKB-KW"/>
</dbReference>
<feature type="domain" description="HTH marR-type" evidence="4">
    <location>
        <begin position="1"/>
        <end position="130"/>
    </location>
</feature>
<protein>
    <submittedName>
        <fullName evidence="5">MarR family transcriptional regulator</fullName>
    </submittedName>
</protein>
<gene>
    <name evidence="5" type="ORF">LKD81_13620</name>
</gene>
<dbReference type="PROSITE" id="PS01117">
    <property type="entry name" value="HTH_MARR_1"/>
    <property type="match status" value="1"/>
</dbReference>
<reference evidence="5" key="1">
    <citation type="submission" date="2021-10" db="EMBL/GenBank/DDBJ databases">
        <title>Anaerobic single-cell dispensing facilitates the cultivation of human gut bacteria.</title>
        <authorList>
            <person name="Afrizal A."/>
        </authorList>
    </citation>
    <scope>NUCLEOTIDE SEQUENCE</scope>
    <source>
        <strain evidence="5">CLA-AA-H215</strain>
    </source>
</reference>
<dbReference type="AlphaFoldDB" id="A0AAE3EDS3"/>
<dbReference type="SUPFAM" id="SSF46785">
    <property type="entry name" value="Winged helix' DNA-binding domain"/>
    <property type="match status" value="1"/>
</dbReference>
<keyword evidence="2" id="KW-0238">DNA-binding</keyword>
<keyword evidence="3" id="KW-0804">Transcription</keyword>
<dbReference type="InterPro" id="IPR000835">
    <property type="entry name" value="HTH_MarR-typ"/>
</dbReference>
<evidence type="ECO:0000259" key="4">
    <source>
        <dbReference type="PROSITE" id="PS50995"/>
    </source>
</evidence>
<sequence length="148" mass="17174">MDNELNLRLLGMMHQISYLMQTQEKFRGQGRLLVLLNRYGALTQRELIELTGRRSATLSEQLEGMEKSGLILRHKNEQDKRNVDVELTEQGKLAAAKALQNRQSYADELFAAVPQRKKQQLAGLLDALLHTWEIPINEEEYQFYNTEE</sequence>
<dbReference type="InterPro" id="IPR036388">
    <property type="entry name" value="WH-like_DNA-bd_sf"/>
</dbReference>
<evidence type="ECO:0000313" key="6">
    <source>
        <dbReference type="Proteomes" id="UP001198182"/>
    </source>
</evidence>